<gene>
    <name evidence="2" type="ORF">ENS06_08995</name>
</gene>
<accession>A0A831ZKR7</accession>
<name>A0A831ZKR7_9BACT</name>
<feature type="domain" description="PilZ" evidence="1">
    <location>
        <begin position="16"/>
        <end position="110"/>
    </location>
</feature>
<dbReference type="Gene3D" id="2.40.10.220">
    <property type="entry name" value="predicted glycosyltransferase like domains"/>
    <property type="match status" value="1"/>
</dbReference>
<dbReference type="Pfam" id="PF07238">
    <property type="entry name" value="PilZ"/>
    <property type="match status" value="1"/>
</dbReference>
<dbReference type="EMBL" id="DSTK01000026">
    <property type="protein sequence ID" value="HFK97441.1"/>
    <property type="molecule type" value="Genomic_DNA"/>
</dbReference>
<evidence type="ECO:0000313" key="2">
    <source>
        <dbReference type="EMBL" id="HFK97441.1"/>
    </source>
</evidence>
<comment type="caution">
    <text evidence="2">The sequence shown here is derived from an EMBL/GenBank/DDBJ whole genome shotgun (WGS) entry which is preliminary data.</text>
</comment>
<dbReference type="InterPro" id="IPR009875">
    <property type="entry name" value="PilZ_domain"/>
</dbReference>
<evidence type="ECO:0000259" key="1">
    <source>
        <dbReference type="Pfam" id="PF07238"/>
    </source>
</evidence>
<dbReference type="AlphaFoldDB" id="A0A831ZKR7"/>
<sequence length="126" mass="14238">MFGNGVVSERGEEDRPKPCQVTFIHESRKGMGRSVHFNEIGMLVLCRDPAPLQARLQLSLHFPGLKNAIDVEGEVVWSNQYGPDDPMTPRGMGVKFTDLDPATARLLADFSLRYRVYGTQYELFYS</sequence>
<proteinExistence type="predicted"/>
<organism evidence="2">
    <name type="scientific">Desulfacinum infernum</name>
    <dbReference type="NCBI Taxonomy" id="35837"/>
    <lineage>
        <taxon>Bacteria</taxon>
        <taxon>Pseudomonadati</taxon>
        <taxon>Thermodesulfobacteriota</taxon>
        <taxon>Syntrophobacteria</taxon>
        <taxon>Syntrophobacterales</taxon>
        <taxon>Syntrophobacteraceae</taxon>
        <taxon>Desulfacinum</taxon>
    </lineage>
</organism>
<dbReference type="GO" id="GO:0035438">
    <property type="term" value="F:cyclic-di-GMP binding"/>
    <property type="evidence" value="ECO:0007669"/>
    <property type="project" value="InterPro"/>
</dbReference>
<protein>
    <recommendedName>
        <fullName evidence="1">PilZ domain-containing protein</fullName>
    </recommendedName>
</protein>
<reference evidence="2" key="1">
    <citation type="journal article" date="2020" name="mSystems">
        <title>Genome- and Community-Level Interaction Insights into Carbon Utilization and Element Cycling Functions of Hydrothermarchaeota in Hydrothermal Sediment.</title>
        <authorList>
            <person name="Zhou Z."/>
            <person name="Liu Y."/>
            <person name="Xu W."/>
            <person name="Pan J."/>
            <person name="Luo Z.H."/>
            <person name="Li M."/>
        </authorList>
    </citation>
    <scope>NUCLEOTIDE SEQUENCE [LARGE SCALE GENOMIC DNA]</scope>
    <source>
        <strain evidence="2">SpSt-456</strain>
    </source>
</reference>